<dbReference type="PIRSF" id="PIRSF015000">
    <property type="entry name" value="UCP01500"/>
    <property type="match status" value="1"/>
</dbReference>
<proteinExistence type="predicted"/>
<sequence length="232" mass="26193">MSEPSTAVIHFYRASSAHADVWRQRLDITTNWAIVTNAAVLSFSLSNPQTPHFVLLTVLFIDVFFLIMESRRYQVYNMWHHRVRVLQQYVFAEALSGHQCENNEAIDANLTELADHLGDSTPRISLLNAVGFRIRRNYFYILLFTVGSWLVKLHIHPEAPGSFLEAIARAQAGPFSGPIIFSGVMMLLFSALALAISAPSDSLVDWTLRPSPLQRALPHNWFKKRQEGGSAE</sequence>
<evidence type="ECO:0000313" key="1">
    <source>
        <dbReference type="EMBL" id="AWV88642.1"/>
    </source>
</evidence>
<gene>
    <name evidence="1" type="ORF">DN745_04535</name>
</gene>
<dbReference type="InterPro" id="IPR014470">
    <property type="entry name" value="UCP01500"/>
</dbReference>
<dbReference type="AlphaFoldDB" id="A0A2Z4FI81"/>
<dbReference type="RefSeq" id="WP_111332562.1">
    <property type="nucleotide sequence ID" value="NZ_CP030032.1"/>
</dbReference>
<protein>
    <submittedName>
        <fullName evidence="1">Uncharacterized protein</fullName>
    </submittedName>
</protein>
<dbReference type="OrthoDB" id="9815569at2"/>
<organism evidence="1 2">
    <name type="scientific">Bradymonas sediminis</name>
    <dbReference type="NCBI Taxonomy" id="1548548"/>
    <lineage>
        <taxon>Bacteria</taxon>
        <taxon>Deltaproteobacteria</taxon>
        <taxon>Bradymonadales</taxon>
        <taxon>Bradymonadaceae</taxon>
        <taxon>Bradymonas</taxon>
    </lineage>
</organism>
<keyword evidence="2" id="KW-1185">Reference proteome</keyword>
<name>A0A2Z4FI81_9DELT</name>
<accession>A0A2Z4FI81</accession>
<reference evidence="1 2" key="1">
    <citation type="submission" date="2018-06" db="EMBL/GenBank/DDBJ databases">
        <title>Lujinxingia sediminis gen. nov. sp. nov., a new facultative anaerobic member of the class Deltaproteobacteria, and proposal of Lujinxingaceae fam. nov.</title>
        <authorList>
            <person name="Guo L.-Y."/>
            <person name="Li C.-M."/>
            <person name="Wang S."/>
            <person name="Du Z.-J."/>
        </authorList>
    </citation>
    <scope>NUCLEOTIDE SEQUENCE [LARGE SCALE GENOMIC DNA]</scope>
    <source>
        <strain evidence="1 2">FA350</strain>
    </source>
</reference>
<dbReference type="Pfam" id="PF10028">
    <property type="entry name" value="DUF2270"/>
    <property type="match status" value="1"/>
</dbReference>
<dbReference type="KEGG" id="bsed:DN745_04535"/>
<dbReference type="Proteomes" id="UP000249799">
    <property type="component" value="Chromosome"/>
</dbReference>
<dbReference type="EMBL" id="CP030032">
    <property type="protein sequence ID" value="AWV88642.1"/>
    <property type="molecule type" value="Genomic_DNA"/>
</dbReference>
<evidence type="ECO:0000313" key="2">
    <source>
        <dbReference type="Proteomes" id="UP000249799"/>
    </source>
</evidence>